<keyword evidence="2" id="KW-1185">Reference proteome</keyword>
<protein>
    <submittedName>
        <fullName evidence="1">Alpha-amylase</fullName>
    </submittedName>
</protein>
<reference evidence="1" key="1">
    <citation type="submission" date="2018-02" db="EMBL/GenBank/DDBJ databases">
        <title>The genomes of Aspergillus section Nigri reveals drivers in fungal speciation.</title>
        <authorList>
            <consortium name="DOE Joint Genome Institute"/>
            <person name="Vesth T.C."/>
            <person name="Nybo J."/>
            <person name="Theobald S."/>
            <person name="Brandl J."/>
            <person name="Frisvad J.C."/>
            <person name="Nielsen K.F."/>
            <person name="Lyhne E.K."/>
            <person name="Kogle M.E."/>
            <person name="Kuo A."/>
            <person name="Riley R."/>
            <person name="Clum A."/>
            <person name="Nolan M."/>
            <person name="Lipzen A."/>
            <person name="Salamov A."/>
            <person name="Henrissat B."/>
            <person name="Wiebenga A."/>
            <person name="De vries R.P."/>
            <person name="Grigoriev I.V."/>
            <person name="Mortensen U.H."/>
            <person name="Andersen M.R."/>
            <person name="Baker S.E."/>
        </authorList>
    </citation>
    <scope>NUCLEOTIDE SEQUENCE</scope>
    <source>
        <strain evidence="1">CBS 621.78</strain>
    </source>
</reference>
<dbReference type="Proteomes" id="UP000249057">
    <property type="component" value="Unassembled WGS sequence"/>
</dbReference>
<evidence type="ECO:0000313" key="1">
    <source>
        <dbReference type="EMBL" id="RAH41412.1"/>
    </source>
</evidence>
<sequence>MASPLRTARWLHALMLMSHFSTALTASTGAWRTRSVYQTMTDRFARTDGSTTAPCNTTAGLYCGGTWRGMIDHLDYIEGMGFDAVMISPIIKNVEGRVAYGEAYHGYWAEDLYALNPHFGTEQDLFDLSQALHARGMYLMMDTVINNMAYLTNGHDPATSIDYSKLQPFNEARYYHPYCQITDYNDYPLAQRCWTGDDIVALPDLKTEDPDVQHMLNRWISETMAKYSIDGLRLDAAKHITPAYLRAFQQAANNSLVTGEVFDRSVDTICSYQADNELNSVPNYPIYYALLDAFTMGDTTDLPNRIEEMKHACPNVSTLTTFSENHDVPRFASLINDLNLAKNILTFTLLYDGIPMIYQGQEQHLTGAHDPLNREALWLTGYASTPETAPLYTHIATLNALRRHAIRIDPAYVDTPTYPIYRGSSEMGFRKGREDRQVMMVLSTQGSASGAYKIRLTTGFQPDVEVVEVLSCERLTVSEVGELWLGMDRGEPRVLFPVKWMEGSGLCGFGDGEGTGGEGMGGEGGEGLGEGGGGGGSAGAGRNTGIPSGAVSARVVRGWGTGIGVLGGLWMVVLGMSDACAVVNKLLNKRTTEKKRYYECYEHEPD</sequence>
<name>A0ACD1FWN6_9EURO</name>
<gene>
    <name evidence="1" type="ORF">BO95DRAFT_506466</name>
</gene>
<accession>A0ACD1FWN6</accession>
<evidence type="ECO:0000313" key="2">
    <source>
        <dbReference type="Proteomes" id="UP000249057"/>
    </source>
</evidence>
<organism evidence="1 2">
    <name type="scientific">Aspergillus brunneoviolaceus CBS 621.78</name>
    <dbReference type="NCBI Taxonomy" id="1450534"/>
    <lineage>
        <taxon>Eukaryota</taxon>
        <taxon>Fungi</taxon>
        <taxon>Dikarya</taxon>
        <taxon>Ascomycota</taxon>
        <taxon>Pezizomycotina</taxon>
        <taxon>Eurotiomycetes</taxon>
        <taxon>Eurotiomycetidae</taxon>
        <taxon>Eurotiales</taxon>
        <taxon>Aspergillaceae</taxon>
        <taxon>Aspergillus</taxon>
        <taxon>Aspergillus subgen. Circumdati</taxon>
    </lineage>
</organism>
<proteinExistence type="predicted"/>
<dbReference type="EMBL" id="KZ825388">
    <property type="protein sequence ID" value="RAH41412.1"/>
    <property type="molecule type" value="Genomic_DNA"/>
</dbReference>